<dbReference type="Gene3D" id="2.40.40.20">
    <property type="match status" value="1"/>
</dbReference>
<comment type="similarity">
    <text evidence="3">Belongs to the prokaryotic molybdopterin-containing oxidoreductase family.</text>
</comment>
<comment type="cofactor">
    <cofactor evidence="1">
        <name>[4Fe-4S] cluster</name>
        <dbReference type="ChEBI" id="CHEBI:49883"/>
    </cofactor>
</comment>
<dbReference type="SUPFAM" id="SSF50692">
    <property type="entry name" value="ADC-like"/>
    <property type="match status" value="1"/>
</dbReference>
<evidence type="ECO:0000256" key="4">
    <source>
        <dbReference type="ARBA" id="ARBA00022485"/>
    </source>
</evidence>
<feature type="domain" description="Molybdopterin oxidoreductase" evidence="8">
    <location>
        <begin position="9"/>
        <end position="409"/>
    </location>
</feature>
<evidence type="ECO:0000259" key="8">
    <source>
        <dbReference type="Pfam" id="PF00384"/>
    </source>
</evidence>
<dbReference type="InterPro" id="IPR006656">
    <property type="entry name" value="Mopterin_OxRdtase"/>
</dbReference>
<feature type="domain" description="Molybdopterin oxidoreductase" evidence="8">
    <location>
        <begin position="439"/>
        <end position="484"/>
    </location>
</feature>
<gene>
    <name evidence="10" type="ordered locus">Swol_0799</name>
</gene>
<dbReference type="GO" id="GO:0043546">
    <property type="term" value="F:molybdopterin cofactor binding"/>
    <property type="evidence" value="ECO:0007669"/>
    <property type="project" value="InterPro"/>
</dbReference>
<dbReference type="HOGENOM" id="CLU_000422_1_2_9"/>
<dbReference type="PANTHER" id="PTHR43598:SF1">
    <property type="entry name" value="FORMATE DEHYDROGENASE-O MAJOR SUBUNIT"/>
    <property type="match status" value="1"/>
</dbReference>
<dbReference type="PANTHER" id="PTHR43598">
    <property type="entry name" value="TUNGSTEN-CONTAINING FORMYLMETHANOFURAN DEHYDROGENASE 2 SUBUNIT B"/>
    <property type="match status" value="1"/>
</dbReference>
<dbReference type="NCBIfam" id="TIGR01553">
    <property type="entry name" value="formate-DH-alph"/>
    <property type="match status" value="1"/>
</dbReference>
<keyword evidence="11" id="KW-1185">Reference proteome</keyword>
<evidence type="ECO:0000259" key="9">
    <source>
        <dbReference type="Pfam" id="PF01568"/>
    </source>
</evidence>
<dbReference type="AlphaFoldDB" id="Q0AYT4"/>
<reference evidence="11" key="1">
    <citation type="journal article" date="2010" name="Environ. Microbiol.">
        <title>The genome of Syntrophomonas wolfei: new insights into syntrophic metabolism and biohydrogen production.</title>
        <authorList>
            <person name="Sieber J.R."/>
            <person name="Sims D.R."/>
            <person name="Han C."/>
            <person name="Kim E."/>
            <person name="Lykidis A."/>
            <person name="Lapidus A.L."/>
            <person name="McDonnald E."/>
            <person name="Rohlin L."/>
            <person name="Culley D.E."/>
            <person name="Gunsalus R."/>
            <person name="McInerney M.J."/>
        </authorList>
    </citation>
    <scope>NUCLEOTIDE SEQUENCE [LARGE SCALE GENOMIC DNA]</scope>
    <source>
        <strain evidence="11">DSM 2245B / Goettingen</strain>
    </source>
</reference>
<keyword evidence="6" id="KW-0574">Periplasm</keyword>
<organism evidence="10 11">
    <name type="scientific">Syntrophomonas wolfei subsp. wolfei (strain DSM 2245B / Goettingen)</name>
    <dbReference type="NCBI Taxonomy" id="335541"/>
    <lineage>
        <taxon>Bacteria</taxon>
        <taxon>Bacillati</taxon>
        <taxon>Bacillota</taxon>
        <taxon>Clostridia</taxon>
        <taxon>Eubacteriales</taxon>
        <taxon>Syntrophomonadaceae</taxon>
        <taxon>Syntrophomonas</taxon>
    </lineage>
</organism>
<evidence type="ECO:0000256" key="7">
    <source>
        <dbReference type="ARBA" id="ARBA00023002"/>
    </source>
</evidence>
<evidence type="ECO:0000256" key="2">
    <source>
        <dbReference type="ARBA" id="ARBA00004196"/>
    </source>
</evidence>
<dbReference type="SUPFAM" id="SSF53706">
    <property type="entry name" value="Formate dehydrogenase/DMSO reductase, domains 1-3"/>
    <property type="match status" value="1"/>
</dbReference>
<dbReference type="InterPro" id="IPR009010">
    <property type="entry name" value="Asp_de-COase-like_dom_sf"/>
</dbReference>
<dbReference type="KEGG" id="swo:Swol_0799"/>
<dbReference type="eggNOG" id="COG0243">
    <property type="taxonomic scope" value="Bacteria"/>
</dbReference>
<dbReference type="GO" id="GO:0051539">
    <property type="term" value="F:4 iron, 4 sulfur cluster binding"/>
    <property type="evidence" value="ECO:0007669"/>
    <property type="project" value="UniProtKB-KW"/>
</dbReference>
<keyword evidence="7 10" id="KW-0560">Oxidoreductase</keyword>
<sequence>MGPSFGRGVMTNHIVDLKNTDCALIMGSNAAENHPISMRWLLKARETRGAKIIHVDPRFTRTSARSDIYCPMRSGTDIAFLGGMIKYIIDNELYHKDYVVHYTNASFLVKEEFGFEDGLFTGYDAEKRKYDVSSWDYQVDEAGLPLTDPTLQDPRCVFQLMKKHYERYDIDTVCKITGTPKNKYLEVLNTYCATGAPDKTGNIMYAMGITQHTVGSQNVRSFAMVQLLLGNMGRPGGGVNALRGENNVQGATDMALLFHIIPGYIDSPMNTAANKDLLSFIRAQTPGAAKLPFTNLEEFRALVKAGFPNSGFKINTSKWVISLLKAWWGKAATADNDFGYHYLPKRDGNKNYSHIALFEAMHRGEIDGLFVNGTNPVVGGPNANKEQEALTKLKWMVSVDLWLNETADYWTYQGWERTVKNPNVPTYTPADIQTEVFFLPAAAVYEKEGTAAQTGRWVQFRWKGADPVGESKADLWIYNELGKRVKKLYAGSTKPQDEPIVNLDWNYDDENGHDDIMKVALELCGYNVADGKPVEGFAKLSDDGSTACGCWVYCGAMTYKDGKIIYKTQNRDNKDNSKTGLGLFSNWAWAWPMNRRIVYNRCSVQPDGMTPWPGDADRQLIRWDPTIPADPKKPEALGSWVGDDVPDFLKPTSPDKPAFTGPFIMRPELKGCLFAPKSAMKDGPFPEHYEPWESPTENIMNKQNLNPATKVWEPDKQGTSDKYPIIGTTYRVVEHWQTGALTRNLPWLAELMPDMMVELSEQLAKERGIKNGHKVIISTTRGDIEAVACVTKRFKPFIVNGKTVHEIGLLWHYGFKGYATGDPANRLTPHIGDANTMIPEYKAWLCDIRRA</sequence>
<dbReference type="GO" id="GO:0030313">
    <property type="term" value="C:cell envelope"/>
    <property type="evidence" value="ECO:0007669"/>
    <property type="project" value="UniProtKB-SubCell"/>
</dbReference>
<dbReference type="GO" id="GO:0009055">
    <property type="term" value="F:electron transfer activity"/>
    <property type="evidence" value="ECO:0007669"/>
    <property type="project" value="InterPro"/>
</dbReference>
<dbReference type="EC" id="1.2.1.2" evidence="10"/>
<evidence type="ECO:0000256" key="6">
    <source>
        <dbReference type="ARBA" id="ARBA00022764"/>
    </source>
</evidence>
<dbReference type="Pfam" id="PF01568">
    <property type="entry name" value="Molydop_binding"/>
    <property type="match status" value="1"/>
</dbReference>
<dbReference type="GO" id="GO:0030151">
    <property type="term" value="F:molybdenum ion binding"/>
    <property type="evidence" value="ECO:0007669"/>
    <property type="project" value="TreeGrafter"/>
</dbReference>
<protein>
    <submittedName>
        <fullName evidence="10">Formate dehydrogenase alpha subunit</fullName>
        <ecNumber evidence="10">1.2.1.2</ecNumber>
    </submittedName>
</protein>
<dbReference type="Gene3D" id="3.40.228.10">
    <property type="entry name" value="Dimethylsulfoxide Reductase, domain 2"/>
    <property type="match status" value="2"/>
</dbReference>
<evidence type="ECO:0000256" key="1">
    <source>
        <dbReference type="ARBA" id="ARBA00001966"/>
    </source>
</evidence>
<dbReference type="Proteomes" id="UP000001968">
    <property type="component" value="Chromosome"/>
</dbReference>
<dbReference type="STRING" id="335541.Swol_0799"/>
<comment type="subcellular location">
    <subcellularLocation>
        <location evidence="2">Cell envelope</location>
    </subcellularLocation>
</comment>
<dbReference type="EMBL" id="CP000448">
    <property type="protein sequence ID" value="ABI68120.1"/>
    <property type="molecule type" value="Genomic_DNA"/>
</dbReference>
<proteinExistence type="inferred from homology"/>
<dbReference type="eggNOG" id="COG3383">
    <property type="taxonomic scope" value="Bacteria"/>
</dbReference>
<dbReference type="InterPro" id="IPR006443">
    <property type="entry name" value="Formate-DH-alph_fdnG"/>
</dbReference>
<dbReference type="GO" id="GO:0047111">
    <property type="term" value="F:formate dehydrogenase (cytochrome-c-553) activity"/>
    <property type="evidence" value="ECO:0007669"/>
    <property type="project" value="InterPro"/>
</dbReference>
<keyword evidence="4" id="KW-0004">4Fe-4S</keyword>
<evidence type="ECO:0000256" key="5">
    <source>
        <dbReference type="ARBA" id="ARBA00022723"/>
    </source>
</evidence>
<dbReference type="InterPro" id="IPR006657">
    <property type="entry name" value="MoPterin_dinucl-bd_dom"/>
</dbReference>
<dbReference type="CDD" id="cd02792">
    <property type="entry name" value="MopB_CT_Formate-Dh-Na-like"/>
    <property type="match status" value="1"/>
</dbReference>
<dbReference type="GO" id="GO:0008863">
    <property type="term" value="F:formate dehydrogenase (NAD+) activity"/>
    <property type="evidence" value="ECO:0007669"/>
    <property type="project" value="InterPro"/>
</dbReference>
<evidence type="ECO:0000256" key="3">
    <source>
        <dbReference type="ARBA" id="ARBA00010312"/>
    </source>
</evidence>
<evidence type="ECO:0000313" key="11">
    <source>
        <dbReference type="Proteomes" id="UP000001968"/>
    </source>
</evidence>
<keyword evidence="4" id="KW-0411">Iron-sulfur</keyword>
<feature type="domain" description="Molybdopterin dinucleotide-binding" evidence="9">
    <location>
        <begin position="728"/>
        <end position="844"/>
    </location>
</feature>
<name>Q0AYT4_SYNWW</name>
<dbReference type="Pfam" id="PF00384">
    <property type="entry name" value="Molybdopterin"/>
    <property type="match status" value="2"/>
</dbReference>
<evidence type="ECO:0000313" key="10">
    <source>
        <dbReference type="EMBL" id="ABI68120.1"/>
    </source>
</evidence>
<accession>Q0AYT4</accession>
<keyword evidence="5" id="KW-0479">Metal-binding</keyword>
<dbReference type="Gene3D" id="3.40.50.740">
    <property type="match status" value="1"/>
</dbReference>
<keyword evidence="4" id="KW-0408">Iron</keyword>
<dbReference type="GO" id="GO:0009061">
    <property type="term" value="P:anaerobic respiration"/>
    <property type="evidence" value="ECO:0007669"/>
    <property type="project" value="TreeGrafter"/>
</dbReference>